<accession>A0A1F5EYD1</accession>
<proteinExistence type="predicted"/>
<dbReference type="InterPro" id="IPR045584">
    <property type="entry name" value="Pilin-like"/>
</dbReference>
<sequence length="179" mass="18566">MRKITTKGFTLIELLVVIAILGILATLIVLAINPTEIQKKGRDATRLSDLATIRKAIDLAIADGKNLSGTVAVPFAGDSTGTRDTSNIANYIGVDVSKFLSVLPVDPRQSATDATLLSDGTTSIAAGGMVYSFVSNGSTYELNGYLESTDNAPVVSNDGGTSATVYEIGTDPGLNLISP</sequence>
<evidence type="ECO:0000256" key="1">
    <source>
        <dbReference type="SAM" id="Phobius"/>
    </source>
</evidence>
<dbReference type="InterPro" id="IPR012902">
    <property type="entry name" value="N_methyl_site"/>
</dbReference>
<evidence type="ECO:0000313" key="3">
    <source>
        <dbReference type="Proteomes" id="UP000177979"/>
    </source>
</evidence>
<name>A0A1F5EYD1_9BACT</name>
<evidence type="ECO:0008006" key="4">
    <source>
        <dbReference type="Google" id="ProtNLM"/>
    </source>
</evidence>
<dbReference type="Proteomes" id="UP000177979">
    <property type="component" value="Unassembled WGS sequence"/>
</dbReference>
<protein>
    <recommendedName>
        <fullName evidence="4">Type II secretion system protein GspG C-terminal domain-containing protein</fullName>
    </recommendedName>
</protein>
<dbReference type="PROSITE" id="PS00409">
    <property type="entry name" value="PROKAR_NTER_METHYL"/>
    <property type="match status" value="1"/>
</dbReference>
<reference evidence="2 3" key="1">
    <citation type="journal article" date="2016" name="Nat. Commun.">
        <title>Thousands of microbial genomes shed light on interconnected biogeochemical processes in an aquifer system.</title>
        <authorList>
            <person name="Anantharaman K."/>
            <person name="Brown C.T."/>
            <person name="Hug L.A."/>
            <person name="Sharon I."/>
            <person name="Castelle C.J."/>
            <person name="Probst A.J."/>
            <person name="Thomas B.C."/>
            <person name="Singh A."/>
            <person name="Wilkins M.J."/>
            <person name="Karaoz U."/>
            <person name="Brodie E.L."/>
            <person name="Williams K.H."/>
            <person name="Hubbard S.S."/>
            <person name="Banfield J.F."/>
        </authorList>
    </citation>
    <scope>NUCLEOTIDE SEQUENCE [LARGE SCALE GENOMIC DNA]</scope>
</reference>
<dbReference type="NCBIfam" id="TIGR02532">
    <property type="entry name" value="IV_pilin_GFxxxE"/>
    <property type="match status" value="1"/>
</dbReference>
<dbReference type="Gene3D" id="3.30.700.10">
    <property type="entry name" value="Glycoprotein, Type 4 Pilin"/>
    <property type="match status" value="1"/>
</dbReference>
<keyword evidence="1" id="KW-0472">Membrane</keyword>
<organism evidence="2 3">
    <name type="scientific">Candidatus Collierbacteria bacterium RIFCSPHIGHO2_01_FULL_50_25</name>
    <dbReference type="NCBI Taxonomy" id="1817722"/>
    <lineage>
        <taxon>Bacteria</taxon>
        <taxon>Candidatus Collieribacteriota</taxon>
    </lineage>
</organism>
<keyword evidence="1" id="KW-0812">Transmembrane</keyword>
<dbReference type="SUPFAM" id="SSF54523">
    <property type="entry name" value="Pili subunits"/>
    <property type="match status" value="1"/>
</dbReference>
<gene>
    <name evidence="2" type="ORF">A2703_01605</name>
</gene>
<evidence type="ECO:0000313" key="2">
    <source>
        <dbReference type="EMBL" id="OGD72389.1"/>
    </source>
</evidence>
<dbReference type="Pfam" id="PF07963">
    <property type="entry name" value="N_methyl"/>
    <property type="match status" value="1"/>
</dbReference>
<feature type="transmembrane region" description="Helical" evidence="1">
    <location>
        <begin position="12"/>
        <end position="32"/>
    </location>
</feature>
<dbReference type="AlphaFoldDB" id="A0A1F5EYD1"/>
<keyword evidence="1" id="KW-1133">Transmembrane helix</keyword>
<dbReference type="STRING" id="1817722.A2703_01605"/>
<comment type="caution">
    <text evidence="2">The sequence shown here is derived from an EMBL/GenBank/DDBJ whole genome shotgun (WGS) entry which is preliminary data.</text>
</comment>
<dbReference type="EMBL" id="MFAG01000005">
    <property type="protein sequence ID" value="OGD72389.1"/>
    <property type="molecule type" value="Genomic_DNA"/>
</dbReference>